<dbReference type="GO" id="GO:0060236">
    <property type="term" value="P:regulation of mitotic spindle organization"/>
    <property type="evidence" value="ECO:0007669"/>
    <property type="project" value="EnsemblFungi"/>
</dbReference>
<accession>A0A1U7LT48</accession>
<gene>
    <name evidence="6" type="ORF">NEOLI_004869</name>
</gene>
<reference evidence="6 7" key="1">
    <citation type="submission" date="2016-04" db="EMBL/GenBank/DDBJ databases">
        <title>Evolutionary innovation and constraint leading to complex multicellularity in the Ascomycota.</title>
        <authorList>
            <person name="Cisse O."/>
            <person name="Nguyen A."/>
            <person name="Hewitt D.A."/>
            <person name="Jedd G."/>
            <person name="Stajich J.E."/>
        </authorList>
    </citation>
    <scope>NUCLEOTIDE SEQUENCE [LARGE SCALE GENOMIC DNA]</scope>
    <source>
        <strain evidence="6 7">DAH-3</strain>
    </source>
</reference>
<dbReference type="GO" id="GO:0031106">
    <property type="term" value="P:septin ring organization"/>
    <property type="evidence" value="ECO:0007669"/>
    <property type="project" value="TreeGrafter"/>
</dbReference>
<keyword evidence="1" id="KW-0175">Coiled coil</keyword>
<dbReference type="Pfam" id="PF06395">
    <property type="entry name" value="CDC24"/>
    <property type="match status" value="1"/>
</dbReference>
<dbReference type="GO" id="GO:0090726">
    <property type="term" value="C:cortical dynamic polarity patch"/>
    <property type="evidence" value="ECO:0007669"/>
    <property type="project" value="EnsemblFungi"/>
</dbReference>
<dbReference type="InterPro" id="IPR011993">
    <property type="entry name" value="PH-like_dom_sf"/>
</dbReference>
<dbReference type="GO" id="GO:0000935">
    <property type="term" value="C:division septum"/>
    <property type="evidence" value="ECO:0007669"/>
    <property type="project" value="EnsemblFungi"/>
</dbReference>
<dbReference type="Pfam" id="PF00621">
    <property type="entry name" value="RhoGEF"/>
    <property type="match status" value="1"/>
</dbReference>
<dbReference type="InterPro" id="IPR035899">
    <property type="entry name" value="DBL_dom_sf"/>
</dbReference>
<dbReference type="InterPro" id="IPR053026">
    <property type="entry name" value="CDC42_GEF"/>
</dbReference>
<protein>
    <submittedName>
        <fullName evidence="6">Rho guanine nucleotide exchange factor CDC24</fullName>
    </submittedName>
</protein>
<dbReference type="Gene3D" id="2.30.29.30">
    <property type="entry name" value="Pleckstrin-homology domain (PH domain)/Phosphotyrosine-binding domain (PTB)"/>
    <property type="match status" value="1"/>
</dbReference>
<dbReference type="GO" id="GO:1902917">
    <property type="term" value="P:positive regulation of mating projection assembly"/>
    <property type="evidence" value="ECO:0007669"/>
    <property type="project" value="EnsemblFungi"/>
</dbReference>
<dbReference type="Proteomes" id="UP000186594">
    <property type="component" value="Unassembled WGS sequence"/>
</dbReference>
<proteinExistence type="predicted"/>
<dbReference type="Pfam" id="PF15411">
    <property type="entry name" value="PH_10"/>
    <property type="match status" value="1"/>
</dbReference>
<dbReference type="CDD" id="cd00014">
    <property type="entry name" value="CH_SF"/>
    <property type="match status" value="1"/>
</dbReference>
<feature type="domain" description="PB1" evidence="5">
    <location>
        <begin position="774"/>
        <end position="862"/>
    </location>
</feature>
<evidence type="ECO:0000259" key="4">
    <source>
        <dbReference type="PROSITE" id="PS50021"/>
    </source>
</evidence>
<dbReference type="OrthoDB" id="1594986at2759"/>
<sequence length="862" mass="95736">MSPSAPTPSSALTNKPASASSSLYQSCLQLRDRLYSVPGLEPYLDHAESSDSANPSLVSMGSNGDPVSQLWNCFRLGTSLCVLFNALRPESPLKINPEPAAAPNTNACKASVYHFLIACKKELGCNDEDLFTITQLYQDDTNGFVKVTKTVALVLDILQERDLLVKTERSMSISTQEEKPKDNRAKVLTELLQTERKYVEDMEILQNYMCELSAAEVLPADTIHSLFSNLNVLVDFQRRFLIGVEGTSSMPPEQQRIGLLFTQMEEGFSVYEPFCANYAYAADLALEETPKLAKLAHLVEPSYELPSLLIKPIQRICKYPLLLKVTVAQKSLVNAQELLKYSDVSHPYYSELQTGMESIKRVADRVNERRRKQENEQVVMDLERRVEDWKGHSIAGFGSLLLEDCFNVIKGDVEREYHVYLFERILLCCKEVGSQKKTPKSMSKKPKKRLGLQLKGRIFINNITEIVPSSGNGVHTLQVYWRGDMEQEYFCLRCKNEENLNQWHSLLSRLIEEARKVRKGRPSDAGLPHTTHPRHPSNVQLASLQNNVLHYRNKSSDEGSFPSDVESVEDEGDTLMNHSVPSTSYRSRSTTADVMLSHRSRFPITPNPSSFPMRAINGTADYQNSHFSPMVDSPAFSVARGNSSFGSSYPFPRQTTPVPGPEEPQRYTAPPMGRTVSKNSNSGTMGPPSRPGSAQNRLRSASSPNIHHVPLGNRPAVAIPPVPPTPASFGPCRNDANSPGSTYASSPRPMTSASSSTAASNQPITPIHPNGPSHLKVKVNYLDDKFCIVIAPGVGYNELLGRVEKKIRLCGGDRIGHLRMKYVDEDGDFITINSDEDVQMAIESRANCLPVDHASTINLFVS</sequence>
<dbReference type="SMART" id="SM00666">
    <property type="entry name" value="PB1"/>
    <property type="match status" value="1"/>
</dbReference>
<feature type="domain" description="Calponin-homology (CH)" evidence="4">
    <location>
        <begin position="37"/>
        <end position="158"/>
    </location>
</feature>
<dbReference type="GO" id="GO:0032154">
    <property type="term" value="C:cleavage furrow"/>
    <property type="evidence" value="ECO:0007669"/>
    <property type="project" value="EnsemblFungi"/>
</dbReference>
<dbReference type="SUPFAM" id="SSF47576">
    <property type="entry name" value="Calponin-homology domain, CH-domain"/>
    <property type="match status" value="1"/>
</dbReference>
<feature type="compositionally biased region" description="Low complexity" evidence="2">
    <location>
        <begin position="744"/>
        <end position="760"/>
    </location>
</feature>
<dbReference type="PANTHER" id="PTHR47339">
    <property type="entry name" value="CELL DIVISION CONTROL PROTEIN 24"/>
    <property type="match status" value="1"/>
</dbReference>
<dbReference type="CDD" id="cd13246">
    <property type="entry name" value="PH_Scd1"/>
    <property type="match status" value="1"/>
</dbReference>
<dbReference type="GO" id="GO:0140281">
    <property type="term" value="P:positive regulation of mitotic division septum assembly"/>
    <property type="evidence" value="ECO:0007669"/>
    <property type="project" value="EnsemblFungi"/>
</dbReference>
<dbReference type="InterPro" id="IPR001849">
    <property type="entry name" value="PH_domain"/>
</dbReference>
<dbReference type="InterPro" id="IPR001715">
    <property type="entry name" value="CH_dom"/>
</dbReference>
<dbReference type="PROSITE" id="PS50010">
    <property type="entry name" value="DH_2"/>
    <property type="match status" value="1"/>
</dbReference>
<dbReference type="InterPro" id="IPR033511">
    <property type="entry name" value="Cdc24/Scd1_PH_dom"/>
</dbReference>
<dbReference type="GO" id="GO:0043332">
    <property type="term" value="C:mating projection tip"/>
    <property type="evidence" value="ECO:0007669"/>
    <property type="project" value="EnsemblFungi"/>
</dbReference>
<dbReference type="SUPFAM" id="SSF48065">
    <property type="entry name" value="DBL homology domain (DH-domain)"/>
    <property type="match status" value="1"/>
</dbReference>
<dbReference type="Gene3D" id="1.20.900.10">
    <property type="entry name" value="Dbl homology (DH) domain"/>
    <property type="match status" value="1"/>
</dbReference>
<feature type="region of interest" description="Disordered" evidence="2">
    <location>
        <begin position="646"/>
        <end position="771"/>
    </location>
</feature>
<dbReference type="Gene3D" id="1.10.418.10">
    <property type="entry name" value="Calponin-like domain"/>
    <property type="match status" value="1"/>
</dbReference>
<dbReference type="InterPro" id="IPR000270">
    <property type="entry name" value="PB1_dom"/>
</dbReference>
<keyword evidence="7" id="KW-1185">Reference proteome</keyword>
<dbReference type="OMA" id="QPIYPRQ"/>
<evidence type="ECO:0000313" key="7">
    <source>
        <dbReference type="Proteomes" id="UP000186594"/>
    </source>
</evidence>
<dbReference type="GO" id="GO:0051519">
    <property type="term" value="P:activation of bipolar cell growth"/>
    <property type="evidence" value="ECO:0007669"/>
    <property type="project" value="EnsemblFungi"/>
</dbReference>
<dbReference type="InterPro" id="IPR036872">
    <property type="entry name" value="CH_dom_sf"/>
</dbReference>
<dbReference type="InterPro" id="IPR000219">
    <property type="entry name" value="DH_dom"/>
</dbReference>
<feature type="coiled-coil region" evidence="1">
    <location>
        <begin position="356"/>
        <end position="385"/>
    </location>
</feature>
<feature type="domain" description="DH" evidence="3">
    <location>
        <begin position="183"/>
        <end position="369"/>
    </location>
</feature>
<dbReference type="GO" id="GO:0005634">
    <property type="term" value="C:nucleus"/>
    <property type="evidence" value="ECO:0007669"/>
    <property type="project" value="EnsemblFungi"/>
</dbReference>
<evidence type="ECO:0000256" key="2">
    <source>
        <dbReference type="SAM" id="MobiDB-lite"/>
    </source>
</evidence>
<dbReference type="EMBL" id="LXFE01000304">
    <property type="protein sequence ID" value="OLL25837.1"/>
    <property type="molecule type" value="Genomic_DNA"/>
</dbReference>
<dbReference type="AlphaFoldDB" id="A0A1U7LT48"/>
<evidence type="ECO:0000259" key="5">
    <source>
        <dbReference type="PROSITE" id="PS51745"/>
    </source>
</evidence>
<evidence type="ECO:0000256" key="1">
    <source>
        <dbReference type="SAM" id="Coils"/>
    </source>
</evidence>
<dbReference type="PANTHER" id="PTHR47339:SF1">
    <property type="entry name" value="CELL DIVISION CONTROL PROTEIN 24"/>
    <property type="match status" value="1"/>
</dbReference>
<dbReference type="PROSITE" id="PS50021">
    <property type="entry name" value="CH"/>
    <property type="match status" value="1"/>
</dbReference>
<evidence type="ECO:0000259" key="3">
    <source>
        <dbReference type="PROSITE" id="PS50010"/>
    </source>
</evidence>
<dbReference type="InterPro" id="IPR010481">
    <property type="entry name" value="Cdc24/Scd1_N"/>
</dbReference>
<dbReference type="SUPFAM" id="SSF54277">
    <property type="entry name" value="CAD &amp; PB1 domains"/>
    <property type="match status" value="1"/>
</dbReference>
<dbReference type="GO" id="GO:0030100">
    <property type="term" value="P:regulation of endocytosis"/>
    <property type="evidence" value="ECO:0007669"/>
    <property type="project" value="EnsemblFungi"/>
</dbReference>
<dbReference type="GO" id="GO:0030010">
    <property type="term" value="P:establishment of cell polarity"/>
    <property type="evidence" value="ECO:0007669"/>
    <property type="project" value="EnsemblFungi"/>
</dbReference>
<feature type="compositionally biased region" description="Polar residues" evidence="2">
    <location>
        <begin position="646"/>
        <end position="657"/>
    </location>
</feature>
<dbReference type="GO" id="GO:0072686">
    <property type="term" value="C:mitotic spindle"/>
    <property type="evidence" value="ECO:0007669"/>
    <property type="project" value="EnsemblFungi"/>
</dbReference>
<dbReference type="PROSITE" id="PS51745">
    <property type="entry name" value="PB1"/>
    <property type="match status" value="1"/>
</dbReference>
<name>A0A1U7LT48_NEOID</name>
<comment type="caution">
    <text evidence="6">The sequence shown here is derived from an EMBL/GenBank/DDBJ whole genome shotgun (WGS) entry which is preliminary data.</text>
</comment>
<dbReference type="GO" id="GO:0005085">
    <property type="term" value="F:guanyl-nucleotide exchange factor activity"/>
    <property type="evidence" value="ECO:0007669"/>
    <property type="project" value="InterPro"/>
</dbReference>
<feature type="compositionally biased region" description="Polar residues" evidence="2">
    <location>
        <begin position="692"/>
        <end position="705"/>
    </location>
</feature>
<dbReference type="SMART" id="SM00233">
    <property type="entry name" value="PH"/>
    <property type="match status" value="1"/>
</dbReference>
<dbReference type="STRING" id="1198029.A0A1U7LT48"/>
<dbReference type="CDD" id="cd05992">
    <property type="entry name" value="PB1"/>
    <property type="match status" value="1"/>
</dbReference>
<dbReference type="GO" id="GO:1902716">
    <property type="term" value="C:cell cortex of growing cell tip"/>
    <property type="evidence" value="ECO:0007669"/>
    <property type="project" value="EnsemblFungi"/>
</dbReference>
<dbReference type="CDD" id="cd00160">
    <property type="entry name" value="RhoGEF"/>
    <property type="match status" value="1"/>
</dbReference>
<dbReference type="InterPro" id="IPR053793">
    <property type="entry name" value="PB1-like"/>
</dbReference>
<dbReference type="Pfam" id="PF00564">
    <property type="entry name" value="PB1"/>
    <property type="match status" value="1"/>
</dbReference>
<dbReference type="GO" id="GO:0061245">
    <property type="term" value="P:establishment or maintenance of bipolar cell polarity"/>
    <property type="evidence" value="ECO:0007669"/>
    <property type="project" value="EnsemblFungi"/>
</dbReference>
<dbReference type="Gene3D" id="3.10.20.90">
    <property type="entry name" value="Phosphatidylinositol 3-kinase Catalytic Subunit, Chain A, domain 1"/>
    <property type="match status" value="1"/>
</dbReference>
<dbReference type="SMART" id="SM00325">
    <property type="entry name" value="RhoGEF"/>
    <property type="match status" value="1"/>
</dbReference>
<organism evidence="6 7">
    <name type="scientific">Neolecta irregularis (strain DAH-3)</name>
    <dbReference type="NCBI Taxonomy" id="1198029"/>
    <lineage>
        <taxon>Eukaryota</taxon>
        <taxon>Fungi</taxon>
        <taxon>Dikarya</taxon>
        <taxon>Ascomycota</taxon>
        <taxon>Taphrinomycotina</taxon>
        <taxon>Neolectales</taxon>
        <taxon>Neolectaceae</taxon>
        <taxon>Neolecta</taxon>
    </lineage>
</organism>
<dbReference type="SUPFAM" id="SSF50729">
    <property type="entry name" value="PH domain-like"/>
    <property type="match status" value="1"/>
</dbReference>
<evidence type="ECO:0000313" key="6">
    <source>
        <dbReference type="EMBL" id="OLL25837.1"/>
    </source>
</evidence>